<dbReference type="InterPro" id="IPR003010">
    <property type="entry name" value="C-N_Hydrolase"/>
</dbReference>
<dbReference type="InterPro" id="IPR050345">
    <property type="entry name" value="Aliph_Amidase/BUP"/>
</dbReference>
<dbReference type="PANTHER" id="PTHR43674">
    <property type="entry name" value="NITRILASE C965.09-RELATED"/>
    <property type="match status" value="1"/>
</dbReference>
<gene>
    <name evidence="3" type="primary">ramA_1</name>
    <name evidence="3" type="ORF">MOTE_17640</name>
</gene>
<comment type="caution">
    <text evidence="3">The sequence shown here is derived from an EMBL/GenBank/DDBJ whole genome shotgun (WGS) entry which is preliminary data.</text>
</comment>
<evidence type="ECO:0000256" key="1">
    <source>
        <dbReference type="ARBA" id="ARBA00022801"/>
    </source>
</evidence>
<evidence type="ECO:0000259" key="2">
    <source>
        <dbReference type="PROSITE" id="PS50263"/>
    </source>
</evidence>
<dbReference type="CDD" id="cd07197">
    <property type="entry name" value="nitrilase"/>
    <property type="match status" value="1"/>
</dbReference>
<evidence type="ECO:0000313" key="3">
    <source>
        <dbReference type="EMBL" id="OIQ58576.1"/>
    </source>
</evidence>
<dbReference type="EMBL" id="MDDC01000013">
    <property type="protein sequence ID" value="OIQ58576.1"/>
    <property type="molecule type" value="Genomic_DNA"/>
</dbReference>
<dbReference type="InterPro" id="IPR036526">
    <property type="entry name" value="C-N_Hydrolase_sf"/>
</dbReference>
<reference evidence="3 4" key="1">
    <citation type="submission" date="2016-08" db="EMBL/GenBank/DDBJ databases">
        <title>Genome-based comparison of Moorella thermoacetic strains.</title>
        <authorList>
            <person name="Poehlein A."/>
            <person name="Bengelsdorf F.R."/>
            <person name="Esser C."/>
            <person name="Duerre P."/>
            <person name="Daniel R."/>
        </authorList>
    </citation>
    <scope>NUCLEOTIDE SEQUENCE [LARGE SCALE GENOMIC DNA]</scope>
    <source>
        <strain evidence="3 4">DSM 21394</strain>
    </source>
</reference>
<dbReference type="Gene3D" id="3.60.110.10">
    <property type="entry name" value="Carbon-nitrogen hydrolase"/>
    <property type="match status" value="1"/>
</dbReference>
<evidence type="ECO:0000313" key="4">
    <source>
        <dbReference type="Proteomes" id="UP000182811"/>
    </source>
</evidence>
<dbReference type="SUPFAM" id="SSF56317">
    <property type="entry name" value="Carbon-nitrogen hydrolase"/>
    <property type="match status" value="1"/>
</dbReference>
<name>A0A1J5NJR7_NEOTH</name>
<dbReference type="PROSITE" id="PS50263">
    <property type="entry name" value="CN_HYDROLASE"/>
    <property type="match status" value="1"/>
</dbReference>
<keyword evidence="1 3" id="KW-0378">Hydrolase</keyword>
<dbReference type="AlphaFoldDB" id="A0A1J5NJR7"/>
<proteinExistence type="predicted"/>
<dbReference type="Pfam" id="PF00795">
    <property type="entry name" value="CN_hydrolase"/>
    <property type="match status" value="1"/>
</dbReference>
<accession>A0A1J5NJR7</accession>
<dbReference type="Proteomes" id="UP000182811">
    <property type="component" value="Unassembled WGS sequence"/>
</dbReference>
<dbReference type="EC" id="3.5.1.100" evidence="3"/>
<dbReference type="PANTHER" id="PTHR43674:SF2">
    <property type="entry name" value="BETA-UREIDOPROPIONASE"/>
    <property type="match status" value="1"/>
</dbReference>
<feature type="domain" description="CN hydrolase" evidence="2">
    <location>
        <begin position="10"/>
        <end position="221"/>
    </location>
</feature>
<sequence length="221" mass="23827">MLCAMEAIPVRLGAAQVFIADTLATNEATVLRMAEAAASRGVDLLAFPEMGLTGYNHSTLSKPGFPEELEGSLERISQRVKELGLGLIVGHAAFTGGRLYNAATVFLPDGVVHTYHKINLTAAEAKYFTPGATPLAFTCQGRKFGVIICRDQNYPELARSLREEGAEAMFILSAHYYHPAEARWKLPKNRALPIARAVENGIYVLLANAVGSHIGMVSLGN</sequence>
<organism evidence="3 4">
    <name type="scientific">Neomoorella thermoacetica</name>
    <name type="common">Clostridium thermoaceticum</name>
    <dbReference type="NCBI Taxonomy" id="1525"/>
    <lineage>
        <taxon>Bacteria</taxon>
        <taxon>Bacillati</taxon>
        <taxon>Bacillota</taxon>
        <taxon>Clostridia</taxon>
        <taxon>Neomoorellales</taxon>
        <taxon>Neomoorellaceae</taxon>
        <taxon>Neomoorella</taxon>
    </lineage>
</organism>
<protein>
    <submittedName>
        <fullName evidence="3">(R)-stereoselective amidase</fullName>
        <ecNumber evidence="3">3.5.1.100</ecNumber>
    </submittedName>
</protein>
<dbReference type="GO" id="GO:0016811">
    <property type="term" value="F:hydrolase activity, acting on carbon-nitrogen (but not peptide) bonds, in linear amides"/>
    <property type="evidence" value="ECO:0007669"/>
    <property type="project" value="TreeGrafter"/>
</dbReference>